<feature type="domain" description="Isochorismatase-like" evidence="2">
    <location>
        <begin position="20"/>
        <end position="181"/>
    </location>
</feature>
<dbReference type="CDD" id="cd00431">
    <property type="entry name" value="cysteine_hydrolases"/>
    <property type="match status" value="1"/>
</dbReference>
<accession>A0ABT8DXQ6</accession>
<gene>
    <name evidence="3" type="ORF">QWJ38_14705</name>
</gene>
<dbReference type="PANTHER" id="PTHR43540">
    <property type="entry name" value="PEROXYUREIDOACRYLATE/UREIDOACRYLATE AMIDOHYDROLASE-RELATED"/>
    <property type="match status" value="1"/>
</dbReference>
<evidence type="ECO:0000256" key="1">
    <source>
        <dbReference type="ARBA" id="ARBA00022801"/>
    </source>
</evidence>
<evidence type="ECO:0000259" key="2">
    <source>
        <dbReference type="Pfam" id="PF00857"/>
    </source>
</evidence>
<dbReference type="SUPFAM" id="SSF52499">
    <property type="entry name" value="Isochorismatase-like hydrolases"/>
    <property type="match status" value="1"/>
</dbReference>
<dbReference type="InterPro" id="IPR050272">
    <property type="entry name" value="Isochorismatase-like_hydrls"/>
</dbReference>
<dbReference type="GO" id="GO:0016787">
    <property type="term" value="F:hydrolase activity"/>
    <property type="evidence" value="ECO:0007669"/>
    <property type="project" value="UniProtKB-KW"/>
</dbReference>
<sequence length="192" mass="20623">MGRSAASRPLLQPTLPRSRTVLLLVDFINPLQFDGAEALAPPALQAAAAAAALKKTLAARGVRAIYVNDNFGHWQSDFKALLAGCRRQGGAAAKLARLLAPGPDDLTVLKPRHSAFLATPLDLLLTQMQTRELVICGLATDLCVMFSAMDAFVRGYRLWLPEDCTAAESPAAKEAALQWMACALKARRRASL</sequence>
<protein>
    <submittedName>
        <fullName evidence="3">Isochorismatase family cysteine hydrolase</fullName>
        <ecNumber evidence="3">3.-.-.-</ecNumber>
    </submittedName>
</protein>
<keyword evidence="4" id="KW-1185">Reference proteome</keyword>
<organism evidence="3 4">
    <name type="scientific">Roseateles violae</name>
    <dbReference type="NCBI Taxonomy" id="3058042"/>
    <lineage>
        <taxon>Bacteria</taxon>
        <taxon>Pseudomonadati</taxon>
        <taxon>Pseudomonadota</taxon>
        <taxon>Betaproteobacteria</taxon>
        <taxon>Burkholderiales</taxon>
        <taxon>Sphaerotilaceae</taxon>
        <taxon>Roseateles</taxon>
    </lineage>
</organism>
<dbReference type="EC" id="3.-.-.-" evidence="3"/>
<evidence type="ECO:0000313" key="4">
    <source>
        <dbReference type="Proteomes" id="UP001228044"/>
    </source>
</evidence>
<keyword evidence="1 3" id="KW-0378">Hydrolase</keyword>
<proteinExistence type="predicted"/>
<dbReference type="InterPro" id="IPR000868">
    <property type="entry name" value="Isochorismatase-like_dom"/>
</dbReference>
<comment type="caution">
    <text evidence="3">The sequence shown here is derived from an EMBL/GenBank/DDBJ whole genome shotgun (WGS) entry which is preliminary data.</text>
</comment>
<dbReference type="PANTHER" id="PTHR43540:SF6">
    <property type="entry name" value="ISOCHORISMATASE-LIKE DOMAIN-CONTAINING PROTEIN"/>
    <property type="match status" value="1"/>
</dbReference>
<dbReference type="Proteomes" id="UP001228044">
    <property type="component" value="Unassembled WGS sequence"/>
</dbReference>
<dbReference type="Gene3D" id="3.40.50.850">
    <property type="entry name" value="Isochorismatase-like"/>
    <property type="match status" value="1"/>
</dbReference>
<name>A0ABT8DXQ6_9BURK</name>
<dbReference type="RefSeq" id="WP_290359864.1">
    <property type="nucleotide sequence ID" value="NZ_JAUHHC010000004.1"/>
</dbReference>
<dbReference type="InterPro" id="IPR036380">
    <property type="entry name" value="Isochorismatase-like_sf"/>
</dbReference>
<dbReference type="EMBL" id="JAUHHC010000004">
    <property type="protein sequence ID" value="MDN3921541.1"/>
    <property type="molecule type" value="Genomic_DNA"/>
</dbReference>
<dbReference type="Pfam" id="PF00857">
    <property type="entry name" value="Isochorismatase"/>
    <property type="match status" value="1"/>
</dbReference>
<evidence type="ECO:0000313" key="3">
    <source>
        <dbReference type="EMBL" id="MDN3921541.1"/>
    </source>
</evidence>
<reference evidence="3 4" key="1">
    <citation type="submission" date="2023-06" db="EMBL/GenBank/DDBJ databases">
        <title>Pelomonas sp. PFR6 16S ribosomal RNA gene Genome sequencing and assembly.</title>
        <authorList>
            <person name="Woo H."/>
        </authorList>
    </citation>
    <scope>NUCLEOTIDE SEQUENCE [LARGE SCALE GENOMIC DNA]</scope>
    <source>
        <strain evidence="3 4">PFR6</strain>
    </source>
</reference>